<dbReference type="GO" id="GO:0042597">
    <property type="term" value="C:periplasmic space"/>
    <property type="evidence" value="ECO:0007669"/>
    <property type="project" value="UniProtKB-SubCell"/>
</dbReference>
<evidence type="ECO:0000256" key="2">
    <source>
        <dbReference type="ARBA" id="ARBA00022729"/>
    </source>
</evidence>
<dbReference type="Gene3D" id="2.70.98.70">
    <property type="match status" value="1"/>
</dbReference>
<comment type="caution">
    <text evidence="7">The sequence shown here is derived from an EMBL/GenBank/DDBJ whole genome shotgun (WGS) entry which is preliminary data.</text>
</comment>
<gene>
    <name evidence="7" type="ORF">A8708_02070</name>
</gene>
<dbReference type="Pfam" id="PF05426">
    <property type="entry name" value="Alginate_lyase"/>
    <property type="match status" value="1"/>
</dbReference>
<dbReference type="PANTHER" id="PTHR39210">
    <property type="entry name" value="HEPARIN-SULFATE LYASE"/>
    <property type="match status" value="1"/>
</dbReference>
<keyword evidence="3" id="KW-0574">Periplasm</keyword>
<evidence type="ECO:0000256" key="1">
    <source>
        <dbReference type="ARBA" id="ARBA00004418"/>
    </source>
</evidence>
<dbReference type="InterPro" id="IPR008929">
    <property type="entry name" value="Chondroitin_lyas"/>
</dbReference>
<dbReference type="STRING" id="1850517.A8708_02070"/>
<dbReference type="PANTHER" id="PTHR39210:SF1">
    <property type="entry name" value="HEPARIN-SULFATE LYASE"/>
    <property type="match status" value="1"/>
</dbReference>
<keyword evidence="4" id="KW-0456">Lyase</keyword>
<evidence type="ECO:0000259" key="5">
    <source>
        <dbReference type="Pfam" id="PF05426"/>
    </source>
</evidence>
<dbReference type="RefSeq" id="WP_068666279.1">
    <property type="nucleotide sequence ID" value="NZ_LYPB01000073.1"/>
</dbReference>
<keyword evidence="8" id="KW-1185">Reference proteome</keyword>
<evidence type="ECO:0000259" key="6">
    <source>
        <dbReference type="Pfam" id="PF07940"/>
    </source>
</evidence>
<dbReference type="SUPFAM" id="SSF48230">
    <property type="entry name" value="Chondroitin AC/alginate lyase"/>
    <property type="match status" value="1"/>
</dbReference>
<comment type="subcellular location">
    <subcellularLocation>
        <location evidence="1">Periplasm</location>
    </subcellularLocation>
</comment>
<dbReference type="Gene3D" id="1.50.10.100">
    <property type="entry name" value="Chondroitin AC/alginate lyase"/>
    <property type="match status" value="1"/>
</dbReference>
<organism evidence="7 8">
    <name type="scientific">Paenibacillus oryzisoli</name>
    <dbReference type="NCBI Taxonomy" id="1850517"/>
    <lineage>
        <taxon>Bacteria</taxon>
        <taxon>Bacillati</taxon>
        <taxon>Bacillota</taxon>
        <taxon>Bacilli</taxon>
        <taxon>Bacillales</taxon>
        <taxon>Paenibacillaceae</taxon>
        <taxon>Paenibacillus</taxon>
    </lineage>
</organism>
<evidence type="ECO:0000256" key="3">
    <source>
        <dbReference type="ARBA" id="ARBA00022764"/>
    </source>
</evidence>
<dbReference type="InterPro" id="IPR008397">
    <property type="entry name" value="Alginate_lyase_dom"/>
</dbReference>
<name>A0A198A7F1_9BACL</name>
<feature type="domain" description="Alginate lyase" evidence="5">
    <location>
        <begin position="96"/>
        <end position="293"/>
    </location>
</feature>
<proteinExistence type="predicted"/>
<reference evidence="7 8" key="1">
    <citation type="submission" date="2016-05" db="EMBL/GenBank/DDBJ databases">
        <title>Paenibacillus sp. 1ZS3-15 nov., isolated from the rhizosphere soil.</title>
        <authorList>
            <person name="Zhang X.X."/>
            <person name="Zhang J."/>
        </authorList>
    </citation>
    <scope>NUCLEOTIDE SEQUENCE [LARGE SCALE GENOMIC DNA]</scope>
    <source>
        <strain evidence="7 8">1ZS3-15</strain>
    </source>
</reference>
<keyword evidence="2" id="KW-0732">Signal</keyword>
<dbReference type="AlphaFoldDB" id="A0A198A7F1"/>
<evidence type="ECO:0000256" key="4">
    <source>
        <dbReference type="ARBA" id="ARBA00023239"/>
    </source>
</evidence>
<dbReference type="EMBL" id="LYPB01000073">
    <property type="protein sequence ID" value="OAS17030.1"/>
    <property type="molecule type" value="Genomic_DNA"/>
</dbReference>
<dbReference type="OrthoDB" id="9772435at2"/>
<protein>
    <submittedName>
        <fullName evidence="7">Uncharacterized protein</fullName>
    </submittedName>
</protein>
<evidence type="ECO:0000313" key="8">
    <source>
        <dbReference type="Proteomes" id="UP000078454"/>
    </source>
</evidence>
<sequence length="699" mass="79617">MDIKRIEILRRNAGKAEFQAAIELLRWDAEEAAKITFAVRANEQGEWTHDYHCEEDGTRLTFQWGEPFLHRCSTCGKERRNQLLDGCWTSIAHSQIGQAVYRVALLYALEPDEKRLQFVQSYLMAYADHYETYAIHGNVPYNGPGKLFAQTLDEAHWITDLALAFDMIQEHLPPEELAHIQAGLLEPCARFLIAHKEKQIHNHSVLITSAIAALGLLLHDRTVLAAALEGEYGLHDQLNRGIMEDGLWYEGNVQYHFYAFKSLLHYALIAEGTTWDVWTKKALKAMFDYPLQLVLPNGVMQTLNDAGLGHHIGTYVPYYEIAYDIYGDGKYRSLLNTAYGTAEDDPRIKIAKPTQRDSIYALMFGQDLDGETTELDSLGAEVQRTRSLPASGLTKLVNSAGWHVIVKHSRFGGEHDHMDRLGLSVMHSGIPLLVDPGTTAYGVPAHYGWFKHTYSHNTVSIDGADQPPRDGRLIQMHEESWGAWLETAVDWLAEEYEMKDRIILPAELNPWDSDAYRGAQIRRINILVEDHLLDLVQVTVPEPRVVHWTNHWSGKLQDNDAHDLWSATEDQLSRLDQQWFKEKRKLIADESAFSYQMREGTLEQHVWCSLPTHIYTALTPDNPPSGQRTSNTITASVEKRVIFVQALHYDADLGNRRLGRLEVAELTTDTLQISWNHAESQATYHIHLLDGKVYIEKLI</sequence>
<evidence type="ECO:0000313" key="7">
    <source>
        <dbReference type="EMBL" id="OAS17030.1"/>
    </source>
</evidence>
<dbReference type="Proteomes" id="UP000078454">
    <property type="component" value="Unassembled WGS sequence"/>
</dbReference>
<dbReference type="GO" id="GO:0016829">
    <property type="term" value="F:lyase activity"/>
    <property type="evidence" value="ECO:0007669"/>
    <property type="project" value="UniProtKB-KW"/>
</dbReference>
<feature type="domain" description="Heparinase II/III-like C-terminal" evidence="6">
    <location>
        <begin position="385"/>
        <end position="475"/>
    </location>
</feature>
<dbReference type="InterPro" id="IPR012480">
    <property type="entry name" value="Hepar_II_III_C"/>
</dbReference>
<accession>A0A198A7F1</accession>
<dbReference type="Pfam" id="PF07940">
    <property type="entry name" value="Hepar_II_III_C"/>
    <property type="match status" value="1"/>
</dbReference>